<dbReference type="Pfam" id="PF13307">
    <property type="entry name" value="Helicase_C_2"/>
    <property type="match status" value="1"/>
</dbReference>
<gene>
    <name evidence="11" type="ORF">CCMP2556_LOCUS34466</name>
</gene>
<dbReference type="Proteomes" id="UP001642484">
    <property type="component" value="Unassembled WGS sequence"/>
</dbReference>
<feature type="compositionally biased region" description="Low complexity" evidence="9">
    <location>
        <begin position="34"/>
        <end position="51"/>
    </location>
</feature>
<evidence type="ECO:0000256" key="7">
    <source>
        <dbReference type="ARBA" id="ARBA00023014"/>
    </source>
</evidence>
<evidence type="ECO:0000256" key="2">
    <source>
        <dbReference type="ARBA" id="ARBA00022741"/>
    </source>
</evidence>
<feature type="compositionally biased region" description="Pro residues" evidence="9">
    <location>
        <begin position="1013"/>
        <end position="1023"/>
    </location>
</feature>
<dbReference type="PROSITE" id="PS51193">
    <property type="entry name" value="HELICASE_ATP_BIND_2"/>
    <property type="match status" value="1"/>
</dbReference>
<keyword evidence="2" id="KW-0547">Nucleotide-binding</keyword>
<evidence type="ECO:0000256" key="3">
    <source>
        <dbReference type="ARBA" id="ARBA00022801"/>
    </source>
</evidence>
<evidence type="ECO:0000256" key="4">
    <source>
        <dbReference type="ARBA" id="ARBA00022806"/>
    </source>
</evidence>
<name>A0ABP0P239_9DINO</name>
<dbReference type="InterPro" id="IPR006554">
    <property type="entry name" value="Helicase-like_DEXD_c2"/>
</dbReference>
<feature type="region of interest" description="Disordered" evidence="9">
    <location>
        <begin position="1005"/>
        <end position="1031"/>
    </location>
</feature>
<evidence type="ECO:0000313" key="11">
    <source>
        <dbReference type="EMBL" id="CAK9070091.1"/>
    </source>
</evidence>
<dbReference type="Gene3D" id="3.40.50.300">
    <property type="entry name" value="P-loop containing nucleotide triphosphate hydrolases"/>
    <property type="match status" value="2"/>
</dbReference>
<proteinExistence type="predicted"/>
<dbReference type="SMART" id="SM00488">
    <property type="entry name" value="DEXDc2"/>
    <property type="match status" value="1"/>
</dbReference>
<protein>
    <recommendedName>
        <fullName evidence="10">Helicase ATP-binding domain-containing protein</fullName>
    </recommendedName>
</protein>
<evidence type="ECO:0000256" key="8">
    <source>
        <dbReference type="ARBA" id="ARBA00023235"/>
    </source>
</evidence>
<dbReference type="InterPro" id="IPR006555">
    <property type="entry name" value="ATP-dep_Helicase_C"/>
</dbReference>
<keyword evidence="6" id="KW-0408">Iron</keyword>
<keyword evidence="3" id="KW-0378">Hydrolase</keyword>
<sequence>MLSEAMDDVDRALEFEEMAGGFFSPEDDVDEGLLLEAALRAEQEQSQSRAAAAKEDPVGTKRSRPSVSSSHEGPTEGSLPSQIDRMHQTQTQQAHSQTPVDILAERIQALSLAESSGCIRGPGLISGHPCPIMPDHVRCRFEVGGVEVLFPFAQPLDPQKAVIKSVLEALSLNKHAVLESPTGTGKTAAVLCAALAWQRHRMSKSGTAPQIMYATRTHAQVRQAMKELERTPYRPVVAALGSREAGLCVNSQVLESADNEGQIRQACRQARQQKSCQFHSGLLSSELPRLAFSKLRGNEIWDIEDAAEFSLATNSCPYYLAHSLAKHAELVFCPYSYILDPSVRQAAGLSCADLTSRVVILDEAHNVESVCRDAGSAELNLDQLKAALSAVKRVLGEDSGQVSRVASIPAPVTSQKSTPVEELGGFFLPATVTEASEKPKGPKLVPKTRSQGLLNAVRPLAGLLQRVCNFISDVREPITYAPHLPDHQRVPALLRILKLDSEPLLRFNQPGAGRSRNEGNMPRAEALLRELVGRGLSGSFSAQLELAASLFGQLGAAVRRPDLYVARAHPGGQGQQAHLHLWLMSAEGTLGTLCMELHALVLMSGTLSPLPTTIAELGPTFHSNALLPVAANHVVGPEALRVVTVAQQAASTSSKLECTFHAWKRLPFLLSIGHALVKIVKAIPAGVLVFLPSYDLLERCLEAWQKTDNDDKLLSCETVRRKGRGKGGRQGTKRRYRGAVERVEELPETTVESGRSIMDELRAAKGTIVLEPPPMCQTSTATVARVYQAAKDRYEKAVMQSGQAALLAVYRGRMSEGVSFDDDFARGVICIGIPFPNLTEERLAQKRACNDFWLAQRLGVVSGDAWYESKALHAVAQALGRCIRHPHDFGALVLLDSRWSELGKSSQLPLWLQPFVVHENDAEDAALLLQEHFAHHVEALPRTGCPQVKCDKVETKGEKCDAKDETKDEIKDELKDEIKDEIKEELHDVNSPGCFGAVAAKWLDTTETRQGPPATPAHSPPQPIFQTLTRNTEGVYLDLDSD</sequence>
<dbReference type="SUPFAM" id="SSF52540">
    <property type="entry name" value="P-loop containing nucleoside triphosphate hydrolases"/>
    <property type="match status" value="2"/>
</dbReference>
<keyword evidence="4" id="KW-0347">Helicase</keyword>
<feature type="domain" description="Helicase ATP-binding" evidence="10">
    <location>
        <begin position="145"/>
        <end position="420"/>
    </location>
</feature>
<reference evidence="11 12" key="1">
    <citation type="submission" date="2024-02" db="EMBL/GenBank/DDBJ databases">
        <authorList>
            <person name="Chen Y."/>
            <person name="Shah S."/>
            <person name="Dougan E. K."/>
            <person name="Thang M."/>
            <person name="Chan C."/>
        </authorList>
    </citation>
    <scope>NUCLEOTIDE SEQUENCE [LARGE SCALE GENOMIC DNA]</scope>
</reference>
<evidence type="ECO:0000313" key="12">
    <source>
        <dbReference type="Proteomes" id="UP001642484"/>
    </source>
</evidence>
<keyword evidence="1" id="KW-0479">Metal-binding</keyword>
<keyword evidence="7" id="KW-0411">Iron-sulfur</keyword>
<dbReference type="PANTHER" id="PTHR11472:SF47">
    <property type="entry name" value="FANCONI ANEMIA GROUP J PROTEIN"/>
    <property type="match status" value="1"/>
</dbReference>
<dbReference type="Pfam" id="PF06733">
    <property type="entry name" value="DEAD_2"/>
    <property type="match status" value="1"/>
</dbReference>
<dbReference type="InterPro" id="IPR045028">
    <property type="entry name" value="DinG/Rad3-like"/>
</dbReference>
<keyword evidence="12" id="KW-1185">Reference proteome</keyword>
<accession>A0ABP0P239</accession>
<dbReference type="EMBL" id="CAXAMN010022473">
    <property type="protein sequence ID" value="CAK9070091.1"/>
    <property type="molecule type" value="Genomic_DNA"/>
</dbReference>
<dbReference type="PANTHER" id="PTHR11472">
    <property type="entry name" value="DNA REPAIR DEAD HELICASE RAD3/XP-D SUBFAMILY MEMBER"/>
    <property type="match status" value="1"/>
</dbReference>
<evidence type="ECO:0000256" key="6">
    <source>
        <dbReference type="ARBA" id="ARBA00023004"/>
    </source>
</evidence>
<keyword evidence="5" id="KW-0067">ATP-binding</keyword>
<feature type="region of interest" description="Disordered" evidence="9">
    <location>
        <begin position="34"/>
        <end position="81"/>
    </location>
</feature>
<evidence type="ECO:0000256" key="9">
    <source>
        <dbReference type="SAM" id="MobiDB-lite"/>
    </source>
</evidence>
<evidence type="ECO:0000256" key="5">
    <source>
        <dbReference type="ARBA" id="ARBA00022840"/>
    </source>
</evidence>
<dbReference type="InterPro" id="IPR010614">
    <property type="entry name" value="RAD3-like_helicase_DEAD"/>
</dbReference>
<dbReference type="SMART" id="SM00491">
    <property type="entry name" value="HELICc2"/>
    <property type="match status" value="1"/>
</dbReference>
<comment type="caution">
    <text evidence="11">The sequence shown here is derived from an EMBL/GenBank/DDBJ whole genome shotgun (WGS) entry which is preliminary data.</text>
</comment>
<evidence type="ECO:0000259" key="10">
    <source>
        <dbReference type="PROSITE" id="PS51193"/>
    </source>
</evidence>
<dbReference type="InterPro" id="IPR014013">
    <property type="entry name" value="Helic_SF1/SF2_ATP-bd_DinG/Rad3"/>
</dbReference>
<organism evidence="11 12">
    <name type="scientific">Durusdinium trenchii</name>
    <dbReference type="NCBI Taxonomy" id="1381693"/>
    <lineage>
        <taxon>Eukaryota</taxon>
        <taxon>Sar</taxon>
        <taxon>Alveolata</taxon>
        <taxon>Dinophyceae</taxon>
        <taxon>Suessiales</taxon>
        <taxon>Symbiodiniaceae</taxon>
        <taxon>Durusdinium</taxon>
    </lineage>
</organism>
<keyword evidence="8" id="KW-0413">Isomerase</keyword>
<dbReference type="InterPro" id="IPR027417">
    <property type="entry name" value="P-loop_NTPase"/>
</dbReference>
<evidence type="ECO:0000256" key="1">
    <source>
        <dbReference type="ARBA" id="ARBA00022723"/>
    </source>
</evidence>